<dbReference type="EMBL" id="MU118047">
    <property type="protein sequence ID" value="KAF9646831.1"/>
    <property type="molecule type" value="Genomic_DNA"/>
</dbReference>
<dbReference type="Proteomes" id="UP000886501">
    <property type="component" value="Unassembled WGS sequence"/>
</dbReference>
<gene>
    <name evidence="1" type="ORF">BDM02DRAFT_3099226</name>
</gene>
<keyword evidence="2" id="KW-1185">Reference proteome</keyword>
<comment type="caution">
    <text evidence="1">The sequence shown here is derived from an EMBL/GenBank/DDBJ whole genome shotgun (WGS) entry which is preliminary data.</text>
</comment>
<accession>A0ACB6ZCF2</accession>
<reference evidence="1" key="2">
    <citation type="journal article" date="2020" name="Nat. Commun.">
        <title>Large-scale genome sequencing of mycorrhizal fungi provides insights into the early evolution of symbiotic traits.</title>
        <authorList>
            <person name="Miyauchi S."/>
            <person name="Kiss E."/>
            <person name="Kuo A."/>
            <person name="Drula E."/>
            <person name="Kohler A."/>
            <person name="Sanchez-Garcia M."/>
            <person name="Morin E."/>
            <person name="Andreopoulos B."/>
            <person name="Barry K.W."/>
            <person name="Bonito G."/>
            <person name="Buee M."/>
            <person name="Carver A."/>
            <person name="Chen C."/>
            <person name="Cichocki N."/>
            <person name="Clum A."/>
            <person name="Culley D."/>
            <person name="Crous P.W."/>
            <person name="Fauchery L."/>
            <person name="Girlanda M."/>
            <person name="Hayes R.D."/>
            <person name="Keri Z."/>
            <person name="LaButti K."/>
            <person name="Lipzen A."/>
            <person name="Lombard V."/>
            <person name="Magnuson J."/>
            <person name="Maillard F."/>
            <person name="Murat C."/>
            <person name="Nolan M."/>
            <person name="Ohm R.A."/>
            <person name="Pangilinan J."/>
            <person name="Pereira M.F."/>
            <person name="Perotto S."/>
            <person name="Peter M."/>
            <person name="Pfister S."/>
            <person name="Riley R."/>
            <person name="Sitrit Y."/>
            <person name="Stielow J.B."/>
            <person name="Szollosi G."/>
            <person name="Zifcakova L."/>
            <person name="Stursova M."/>
            <person name="Spatafora J.W."/>
            <person name="Tedersoo L."/>
            <person name="Vaario L.M."/>
            <person name="Yamada A."/>
            <person name="Yan M."/>
            <person name="Wang P."/>
            <person name="Xu J."/>
            <person name="Bruns T."/>
            <person name="Baldrian P."/>
            <person name="Vilgalys R."/>
            <person name="Dunand C."/>
            <person name="Henrissat B."/>
            <person name="Grigoriev I.V."/>
            <person name="Hibbett D."/>
            <person name="Nagy L.G."/>
            <person name="Martin F.M."/>
        </authorList>
    </citation>
    <scope>NUCLEOTIDE SEQUENCE</scope>
    <source>
        <strain evidence="1">P2</strain>
    </source>
</reference>
<evidence type="ECO:0000313" key="2">
    <source>
        <dbReference type="Proteomes" id="UP000886501"/>
    </source>
</evidence>
<reference evidence="1" key="1">
    <citation type="submission" date="2019-10" db="EMBL/GenBank/DDBJ databases">
        <authorList>
            <consortium name="DOE Joint Genome Institute"/>
            <person name="Kuo A."/>
            <person name="Miyauchi S."/>
            <person name="Kiss E."/>
            <person name="Drula E."/>
            <person name="Kohler A."/>
            <person name="Sanchez-Garcia M."/>
            <person name="Andreopoulos B."/>
            <person name="Barry K.W."/>
            <person name="Bonito G."/>
            <person name="Buee M."/>
            <person name="Carver A."/>
            <person name="Chen C."/>
            <person name="Cichocki N."/>
            <person name="Clum A."/>
            <person name="Culley D."/>
            <person name="Crous P.W."/>
            <person name="Fauchery L."/>
            <person name="Girlanda M."/>
            <person name="Hayes R."/>
            <person name="Keri Z."/>
            <person name="Labutti K."/>
            <person name="Lipzen A."/>
            <person name="Lombard V."/>
            <person name="Magnuson J."/>
            <person name="Maillard F."/>
            <person name="Morin E."/>
            <person name="Murat C."/>
            <person name="Nolan M."/>
            <person name="Ohm R."/>
            <person name="Pangilinan J."/>
            <person name="Pereira M."/>
            <person name="Perotto S."/>
            <person name="Peter M."/>
            <person name="Riley R."/>
            <person name="Sitrit Y."/>
            <person name="Stielow B."/>
            <person name="Szollosi G."/>
            <person name="Zifcakova L."/>
            <person name="Stursova M."/>
            <person name="Spatafora J.W."/>
            <person name="Tedersoo L."/>
            <person name="Vaario L.-M."/>
            <person name="Yamada A."/>
            <person name="Yan M."/>
            <person name="Wang P."/>
            <person name="Xu J."/>
            <person name="Bruns T."/>
            <person name="Baldrian P."/>
            <person name="Vilgalys R."/>
            <person name="Henrissat B."/>
            <person name="Grigoriev I.V."/>
            <person name="Hibbett D."/>
            <person name="Nagy L.G."/>
            <person name="Martin F.M."/>
        </authorList>
    </citation>
    <scope>NUCLEOTIDE SEQUENCE</scope>
    <source>
        <strain evidence="1">P2</strain>
    </source>
</reference>
<protein>
    <submittedName>
        <fullName evidence="1">Uncharacterized protein</fullName>
    </submittedName>
</protein>
<name>A0ACB6ZCF2_THEGA</name>
<evidence type="ECO:0000313" key="1">
    <source>
        <dbReference type="EMBL" id="KAF9646831.1"/>
    </source>
</evidence>
<proteinExistence type="predicted"/>
<organism evidence="1 2">
    <name type="scientific">Thelephora ganbajun</name>
    <name type="common">Ganba fungus</name>
    <dbReference type="NCBI Taxonomy" id="370292"/>
    <lineage>
        <taxon>Eukaryota</taxon>
        <taxon>Fungi</taxon>
        <taxon>Dikarya</taxon>
        <taxon>Basidiomycota</taxon>
        <taxon>Agaricomycotina</taxon>
        <taxon>Agaricomycetes</taxon>
        <taxon>Thelephorales</taxon>
        <taxon>Thelephoraceae</taxon>
        <taxon>Thelephora</taxon>
    </lineage>
</organism>
<sequence length="513" mass="57473">MSSQDGREDEFTHQLAIKLSRALNIVNPNDLLARRVQDIAKSNSADQFMQAAKSFGKFSDAFLIEIHREILSHVNQEAMENLLQPSHGIVVQDTDVLQPEPIRQGGLVRKDVQHKFKQPAKPLEPPTPRTSVLGLDRLAKEKRAASTSQDGDRKRLKLNSDKLFKVPVLPGPRPGHSRQRGDETPSHPGGLSEASRKKLEEYRRNRDRQREGINAVEDRRDNGQKGLGEFQRRSNRDRGYDRRNWDETPRSERGGSVRVPNVGWESTPRNSRSDGGGWGRVGDRSWDAQTPRVTRDTSPDGDGRAFGLDSREWEEEQVRLDRDWYTGAEEGGVVGDEEHNPLSQYEDLTVTKEAEIASKQIKKVSARQAQYNADNDLWESNRMVTSGVAMRQAIDLDFEDESESTVHVMVHDLKPPFLDGRTVFTKQLDPINPIRDPTSDLAVFSRKGSALVKEKREQAERAKAAAKMTALGGTALGNIMGVKDEEGEGAYKHNSRGCVMLGGHSRSLLVPVE</sequence>